<organism evidence="11 12">
    <name type="scientific">Anaerotignum lactatifermentans</name>
    <dbReference type="NCBI Taxonomy" id="160404"/>
    <lineage>
        <taxon>Bacteria</taxon>
        <taxon>Bacillati</taxon>
        <taxon>Bacillota</taxon>
        <taxon>Clostridia</taxon>
        <taxon>Lachnospirales</taxon>
        <taxon>Anaerotignaceae</taxon>
        <taxon>Anaerotignum</taxon>
    </lineage>
</organism>
<evidence type="ECO:0000259" key="9">
    <source>
        <dbReference type="Pfam" id="PF01035"/>
    </source>
</evidence>
<evidence type="ECO:0000313" key="12">
    <source>
        <dbReference type="Proteomes" id="UP000729290"/>
    </source>
</evidence>
<keyword evidence="4 8" id="KW-0808">Transferase</keyword>
<gene>
    <name evidence="11" type="ORF">H9X83_03765</name>
</gene>
<proteinExistence type="inferred from homology"/>
<evidence type="ECO:0000256" key="2">
    <source>
        <dbReference type="ARBA" id="ARBA00022490"/>
    </source>
</evidence>
<dbReference type="Gene3D" id="1.10.10.10">
    <property type="entry name" value="Winged helix-like DNA-binding domain superfamily/Winged helix DNA-binding domain"/>
    <property type="match status" value="1"/>
</dbReference>
<evidence type="ECO:0000256" key="1">
    <source>
        <dbReference type="ARBA" id="ARBA00001286"/>
    </source>
</evidence>
<protein>
    <recommendedName>
        <fullName evidence="8">Methylated-DNA--protein-cysteine methyltransferase</fullName>
        <ecNumber evidence="8">2.1.1.63</ecNumber>
    </recommendedName>
    <alternativeName>
        <fullName evidence="8">6-O-methylguanine-DNA methyltransferase</fullName>
        <shortName evidence="8">MGMT</shortName>
    </alternativeName>
    <alternativeName>
        <fullName evidence="8">O-6-methylguanine-DNA-alkyltransferase</fullName>
    </alternativeName>
</protein>
<dbReference type="InterPro" id="IPR036631">
    <property type="entry name" value="MGMT_N_sf"/>
</dbReference>
<dbReference type="InterPro" id="IPR001497">
    <property type="entry name" value="MethylDNA_cys_MeTrfase_AS"/>
</dbReference>
<evidence type="ECO:0000256" key="3">
    <source>
        <dbReference type="ARBA" id="ARBA00022603"/>
    </source>
</evidence>
<dbReference type="InterPro" id="IPR036388">
    <property type="entry name" value="WH-like_DNA-bd_sf"/>
</dbReference>
<comment type="similarity">
    <text evidence="8">Belongs to the MGMT family.</text>
</comment>
<dbReference type="EMBL" id="JACSNV010000004">
    <property type="protein sequence ID" value="MBM6877278.1"/>
    <property type="molecule type" value="Genomic_DNA"/>
</dbReference>
<dbReference type="Pfam" id="PF01035">
    <property type="entry name" value="DNA_binding_1"/>
    <property type="match status" value="1"/>
</dbReference>
<dbReference type="PROSITE" id="PS00374">
    <property type="entry name" value="MGMT"/>
    <property type="match status" value="1"/>
</dbReference>
<dbReference type="InterPro" id="IPR036217">
    <property type="entry name" value="MethylDNA_cys_MeTrfase_DNAb"/>
</dbReference>
<dbReference type="PANTHER" id="PTHR10815:SF13">
    <property type="entry name" value="METHYLATED-DNA--PROTEIN-CYSTEINE METHYLTRANSFERASE"/>
    <property type="match status" value="1"/>
</dbReference>
<keyword evidence="3 8" id="KW-0489">Methyltransferase</keyword>
<name>A0ABS2G928_9FIRM</name>
<feature type="domain" description="Methylguanine DNA methyltransferase ribonuclease-like" evidence="10">
    <location>
        <begin position="6"/>
        <end position="70"/>
    </location>
</feature>
<evidence type="ECO:0000256" key="6">
    <source>
        <dbReference type="ARBA" id="ARBA00023204"/>
    </source>
</evidence>
<keyword evidence="2 8" id="KW-0963">Cytoplasm</keyword>
<dbReference type="EC" id="2.1.1.63" evidence="8"/>
<sequence>MEKIWFYQTKIGEIGIGEENGAIVRVTFGRDMGGLPADFEMVETPLVKLTAVEIGEYLEGKRKTFDVPLEMKGTAFQKKVWQALLEIPYGKTAAYGQIAAAAGSPRGGRAVGRANHDNPIAILVPCHRVVGANGKLTGYAGGLEIKQALLELEQKHMEQE</sequence>
<comment type="subcellular location">
    <subcellularLocation>
        <location evidence="8">Cytoplasm</location>
    </subcellularLocation>
</comment>
<feature type="active site" description="Nucleophile; methyl group acceptor" evidence="8">
    <location>
        <position position="126"/>
    </location>
</feature>
<dbReference type="InterPro" id="IPR008332">
    <property type="entry name" value="MethylG_MeTrfase_N"/>
</dbReference>
<dbReference type="CDD" id="cd06445">
    <property type="entry name" value="ATase"/>
    <property type="match status" value="1"/>
</dbReference>
<dbReference type="Gene3D" id="3.30.160.70">
    <property type="entry name" value="Methylated DNA-protein cysteine methyltransferase domain"/>
    <property type="match status" value="1"/>
</dbReference>
<evidence type="ECO:0000256" key="7">
    <source>
        <dbReference type="ARBA" id="ARBA00049348"/>
    </source>
</evidence>
<comment type="catalytic activity">
    <reaction evidence="1 8">
        <text>a 4-O-methyl-thymidine in DNA + L-cysteinyl-[protein] = a thymidine in DNA + S-methyl-L-cysteinyl-[protein]</text>
        <dbReference type="Rhea" id="RHEA:53428"/>
        <dbReference type="Rhea" id="RHEA-COMP:10131"/>
        <dbReference type="Rhea" id="RHEA-COMP:10132"/>
        <dbReference type="Rhea" id="RHEA-COMP:13555"/>
        <dbReference type="Rhea" id="RHEA-COMP:13556"/>
        <dbReference type="ChEBI" id="CHEBI:29950"/>
        <dbReference type="ChEBI" id="CHEBI:82612"/>
        <dbReference type="ChEBI" id="CHEBI:137386"/>
        <dbReference type="ChEBI" id="CHEBI:137387"/>
        <dbReference type="EC" id="2.1.1.63"/>
    </reaction>
</comment>
<comment type="function">
    <text evidence="8">Involved in the cellular defense against the biological effects of O6-methylguanine (O6-MeG) and O4-methylthymine (O4-MeT) in DNA. Repairs the methylated nucleobase in DNA by stoichiometrically transferring the methyl group to a cysteine residue in the enzyme. This is a suicide reaction: the enzyme is irreversibly inactivated.</text>
</comment>
<evidence type="ECO:0000259" key="10">
    <source>
        <dbReference type="Pfam" id="PF02870"/>
    </source>
</evidence>
<dbReference type="HAMAP" id="MF_00772">
    <property type="entry name" value="OGT"/>
    <property type="match status" value="1"/>
</dbReference>
<evidence type="ECO:0000313" key="11">
    <source>
        <dbReference type="EMBL" id="MBM6877278.1"/>
    </source>
</evidence>
<comment type="caution">
    <text evidence="11">The sequence shown here is derived from an EMBL/GenBank/DDBJ whole genome shotgun (WGS) entry which is preliminary data.</text>
</comment>
<keyword evidence="12" id="KW-1185">Reference proteome</keyword>
<dbReference type="NCBIfam" id="TIGR00589">
    <property type="entry name" value="ogt"/>
    <property type="match status" value="1"/>
</dbReference>
<dbReference type="SUPFAM" id="SSF53155">
    <property type="entry name" value="Methylated DNA-protein cysteine methyltransferase domain"/>
    <property type="match status" value="1"/>
</dbReference>
<dbReference type="PANTHER" id="PTHR10815">
    <property type="entry name" value="METHYLATED-DNA--PROTEIN-CYSTEINE METHYLTRANSFERASE"/>
    <property type="match status" value="1"/>
</dbReference>
<feature type="domain" description="Methylated-DNA-[protein]-cysteine S-methyltransferase DNA binding" evidence="9">
    <location>
        <begin position="75"/>
        <end position="154"/>
    </location>
</feature>
<dbReference type="Pfam" id="PF02870">
    <property type="entry name" value="Methyltransf_1N"/>
    <property type="match status" value="1"/>
</dbReference>
<keyword evidence="6 8" id="KW-0234">DNA repair</keyword>
<evidence type="ECO:0000256" key="5">
    <source>
        <dbReference type="ARBA" id="ARBA00022763"/>
    </source>
</evidence>
<evidence type="ECO:0000256" key="8">
    <source>
        <dbReference type="HAMAP-Rule" id="MF_00772"/>
    </source>
</evidence>
<dbReference type="InterPro" id="IPR023546">
    <property type="entry name" value="MGMT"/>
</dbReference>
<keyword evidence="5 8" id="KW-0227">DNA damage</keyword>
<reference evidence="11 12" key="1">
    <citation type="journal article" date="2021" name="Sci. Rep.">
        <title>The distribution of antibiotic resistance genes in chicken gut microbiota commensals.</title>
        <authorList>
            <person name="Juricova H."/>
            <person name="Matiasovicova J."/>
            <person name="Kubasova T."/>
            <person name="Cejkova D."/>
            <person name="Rychlik I."/>
        </authorList>
    </citation>
    <scope>NUCLEOTIDE SEQUENCE [LARGE SCALE GENOMIC DNA]</scope>
    <source>
        <strain evidence="11 12">An431b</strain>
    </source>
</reference>
<evidence type="ECO:0000256" key="4">
    <source>
        <dbReference type="ARBA" id="ARBA00022679"/>
    </source>
</evidence>
<comment type="catalytic activity">
    <reaction evidence="7 8">
        <text>a 6-O-methyl-2'-deoxyguanosine in DNA + L-cysteinyl-[protein] = S-methyl-L-cysteinyl-[protein] + a 2'-deoxyguanosine in DNA</text>
        <dbReference type="Rhea" id="RHEA:24000"/>
        <dbReference type="Rhea" id="RHEA-COMP:10131"/>
        <dbReference type="Rhea" id="RHEA-COMP:10132"/>
        <dbReference type="Rhea" id="RHEA-COMP:11367"/>
        <dbReference type="Rhea" id="RHEA-COMP:11368"/>
        <dbReference type="ChEBI" id="CHEBI:29950"/>
        <dbReference type="ChEBI" id="CHEBI:82612"/>
        <dbReference type="ChEBI" id="CHEBI:85445"/>
        <dbReference type="ChEBI" id="CHEBI:85448"/>
        <dbReference type="EC" id="2.1.1.63"/>
    </reaction>
</comment>
<dbReference type="InterPro" id="IPR014048">
    <property type="entry name" value="MethylDNA_cys_MeTrfase_DNA-bd"/>
</dbReference>
<accession>A0ABS2G928</accession>
<dbReference type="Proteomes" id="UP000729290">
    <property type="component" value="Unassembled WGS sequence"/>
</dbReference>
<dbReference type="GO" id="GO:0032259">
    <property type="term" value="P:methylation"/>
    <property type="evidence" value="ECO:0007669"/>
    <property type="project" value="UniProtKB-KW"/>
</dbReference>
<dbReference type="RefSeq" id="WP_205133289.1">
    <property type="nucleotide sequence ID" value="NZ_JACSNT010000005.1"/>
</dbReference>
<dbReference type="GO" id="GO:0003908">
    <property type="term" value="F:methylated-DNA-[protein]-cysteine S-methyltransferase activity"/>
    <property type="evidence" value="ECO:0007669"/>
    <property type="project" value="UniProtKB-EC"/>
</dbReference>
<dbReference type="SUPFAM" id="SSF46767">
    <property type="entry name" value="Methylated DNA-protein cysteine methyltransferase, C-terminal domain"/>
    <property type="match status" value="1"/>
</dbReference>
<comment type="miscellaneous">
    <text evidence="8">This enzyme catalyzes only one turnover and therefore is not strictly catalytic. According to one definition, an enzyme is a biocatalyst that acts repeatedly and over many reaction cycles.</text>
</comment>